<dbReference type="EMBL" id="JAUTAN010000001">
    <property type="protein sequence ID" value="MDQ1104485.1"/>
    <property type="molecule type" value="Genomic_DNA"/>
</dbReference>
<evidence type="ECO:0000313" key="8">
    <source>
        <dbReference type="EMBL" id="MDQ1104485.1"/>
    </source>
</evidence>
<keyword evidence="5 7" id="KW-0472">Membrane</keyword>
<accession>A0AAJ1TY61</accession>
<feature type="transmembrane region" description="Helical" evidence="7">
    <location>
        <begin position="143"/>
        <end position="163"/>
    </location>
</feature>
<evidence type="ECO:0000256" key="4">
    <source>
        <dbReference type="ARBA" id="ARBA00022989"/>
    </source>
</evidence>
<dbReference type="Gene3D" id="1.20.1740.10">
    <property type="entry name" value="Amino acid/polyamine transporter I"/>
    <property type="match status" value="1"/>
</dbReference>
<dbReference type="InterPro" id="IPR050367">
    <property type="entry name" value="APC_superfamily"/>
</dbReference>
<dbReference type="Pfam" id="PF13520">
    <property type="entry name" value="AA_permease_2"/>
    <property type="match status" value="1"/>
</dbReference>
<evidence type="ECO:0000256" key="5">
    <source>
        <dbReference type="ARBA" id="ARBA00023136"/>
    </source>
</evidence>
<dbReference type="PANTHER" id="PTHR42770">
    <property type="entry name" value="AMINO ACID TRANSPORTER-RELATED"/>
    <property type="match status" value="1"/>
</dbReference>
<evidence type="ECO:0000256" key="1">
    <source>
        <dbReference type="ARBA" id="ARBA00004651"/>
    </source>
</evidence>
<feature type="transmembrane region" description="Helical" evidence="7">
    <location>
        <begin position="38"/>
        <end position="60"/>
    </location>
</feature>
<organism evidence="8 9">
    <name type="scientific">Nocardioides zeae</name>
    <dbReference type="NCBI Taxonomy" id="1457234"/>
    <lineage>
        <taxon>Bacteria</taxon>
        <taxon>Bacillati</taxon>
        <taxon>Actinomycetota</taxon>
        <taxon>Actinomycetes</taxon>
        <taxon>Propionibacteriales</taxon>
        <taxon>Nocardioidaceae</taxon>
        <taxon>Nocardioides</taxon>
    </lineage>
</organism>
<dbReference type="Proteomes" id="UP001239215">
    <property type="component" value="Unassembled WGS sequence"/>
</dbReference>
<feature type="transmembrane region" description="Helical" evidence="7">
    <location>
        <begin position="214"/>
        <end position="231"/>
    </location>
</feature>
<feature type="transmembrane region" description="Helical" evidence="7">
    <location>
        <begin position="294"/>
        <end position="324"/>
    </location>
</feature>
<feature type="region of interest" description="Disordered" evidence="6">
    <location>
        <begin position="472"/>
        <end position="494"/>
    </location>
</feature>
<dbReference type="InterPro" id="IPR002293">
    <property type="entry name" value="AA/rel_permease1"/>
</dbReference>
<keyword evidence="3 7" id="KW-0812">Transmembrane</keyword>
<feature type="transmembrane region" description="Helical" evidence="7">
    <location>
        <begin position="422"/>
        <end position="442"/>
    </location>
</feature>
<evidence type="ECO:0000256" key="6">
    <source>
        <dbReference type="SAM" id="MobiDB-lite"/>
    </source>
</evidence>
<dbReference type="PANTHER" id="PTHR42770:SF11">
    <property type="entry name" value="INNER MEMBRANE TRANSPORT PROTEIN YBAT"/>
    <property type="match status" value="1"/>
</dbReference>
<dbReference type="RefSeq" id="WP_307199868.1">
    <property type="nucleotide sequence ID" value="NZ_JAUTAN010000001.1"/>
</dbReference>
<evidence type="ECO:0000256" key="2">
    <source>
        <dbReference type="ARBA" id="ARBA00022475"/>
    </source>
</evidence>
<dbReference type="PIRSF" id="PIRSF006060">
    <property type="entry name" value="AA_transporter"/>
    <property type="match status" value="1"/>
</dbReference>
<gene>
    <name evidence="8" type="ORF">QE405_001769</name>
</gene>
<sequence length="494" mass="51592">MADPAHDPLHDPLTKAAHAASTELDDDNLQRSISGRLLFFYVLGDVLGSGIYVLIGAVAAAVGGAFWLAFLAGVTVATLTGLAYAELVTKYPQAAGAALYVSKAFRKPFLTFIITICMLSATFAAAGSLATGFSSYFAQVWELPPPLLIAVIFVASLAVVNFIGITESVVANMVMTFVEVAGLAVVVLIGIVYVSRGEADFSVLLQFDTDGSPVFAVVAGVALAFFAMTGFENAANVAEETVDPSRNFPRALIGGMVGAGIIYVVVAMTAALTVPVDTLAESDAALLEVIKADIIPVPVGVMTTIFAIVAMVAITNTTLVALVTQSRILYGMAREDVVPGVFAKVHAARRSPWVALIFSALVVTTLLVVGHTLDAAGIGGSDGVVERLATVTVVFTLFIYALVIVAAFVLRRDERPADTFRAPTVLLGVGVVGNAALLVYVVVDDPTSLLWCAGLLALGLLLYVAERAFGRRGETRPPPGTAARTGDATTEEHR</sequence>
<feature type="transmembrane region" description="Helical" evidence="7">
    <location>
        <begin position="448"/>
        <end position="465"/>
    </location>
</feature>
<comment type="caution">
    <text evidence="8">The sequence shown here is derived from an EMBL/GenBank/DDBJ whole genome shotgun (WGS) entry which is preliminary data.</text>
</comment>
<comment type="subcellular location">
    <subcellularLocation>
        <location evidence="1">Cell membrane</location>
        <topology evidence="1">Multi-pass membrane protein</topology>
    </subcellularLocation>
</comment>
<feature type="transmembrane region" description="Helical" evidence="7">
    <location>
        <begin position="66"/>
        <end position="88"/>
    </location>
</feature>
<feature type="transmembrane region" description="Helical" evidence="7">
    <location>
        <begin position="388"/>
        <end position="410"/>
    </location>
</feature>
<keyword evidence="2" id="KW-1003">Cell membrane</keyword>
<dbReference type="AlphaFoldDB" id="A0AAJ1TY61"/>
<dbReference type="GO" id="GO:0022857">
    <property type="term" value="F:transmembrane transporter activity"/>
    <property type="evidence" value="ECO:0007669"/>
    <property type="project" value="InterPro"/>
</dbReference>
<protein>
    <submittedName>
        <fullName evidence="8">Amino acid transporter</fullName>
    </submittedName>
</protein>
<proteinExistence type="predicted"/>
<evidence type="ECO:0000256" key="3">
    <source>
        <dbReference type="ARBA" id="ARBA00022692"/>
    </source>
</evidence>
<dbReference type="GO" id="GO:0005886">
    <property type="term" value="C:plasma membrane"/>
    <property type="evidence" value="ECO:0007669"/>
    <property type="project" value="UniProtKB-SubCell"/>
</dbReference>
<evidence type="ECO:0000256" key="7">
    <source>
        <dbReference type="SAM" id="Phobius"/>
    </source>
</evidence>
<reference evidence="8" key="1">
    <citation type="submission" date="2023-07" db="EMBL/GenBank/DDBJ databases">
        <title>Functional and genomic diversity of the sorghum phyllosphere microbiome.</title>
        <authorList>
            <person name="Shade A."/>
        </authorList>
    </citation>
    <scope>NUCLEOTIDE SEQUENCE</scope>
    <source>
        <strain evidence="8">SORGH_AS_1067</strain>
    </source>
</reference>
<feature type="transmembrane region" description="Helical" evidence="7">
    <location>
        <begin position="109"/>
        <end position="137"/>
    </location>
</feature>
<feature type="transmembrane region" description="Helical" evidence="7">
    <location>
        <begin position="170"/>
        <end position="194"/>
    </location>
</feature>
<feature type="transmembrane region" description="Helical" evidence="7">
    <location>
        <begin position="353"/>
        <end position="373"/>
    </location>
</feature>
<evidence type="ECO:0000313" key="9">
    <source>
        <dbReference type="Proteomes" id="UP001239215"/>
    </source>
</evidence>
<name>A0AAJ1TY61_9ACTN</name>
<keyword evidence="4 7" id="KW-1133">Transmembrane helix</keyword>
<feature type="transmembrane region" description="Helical" evidence="7">
    <location>
        <begin position="252"/>
        <end position="274"/>
    </location>
</feature>